<dbReference type="Proteomes" id="UP001597343">
    <property type="component" value="Unassembled WGS sequence"/>
</dbReference>
<keyword evidence="9" id="KW-1185">Reference proteome</keyword>
<dbReference type="InterPro" id="IPR020806">
    <property type="entry name" value="PKS_PP-bd"/>
</dbReference>
<evidence type="ECO:0000256" key="2">
    <source>
        <dbReference type="ARBA" id="ARBA00006432"/>
    </source>
</evidence>
<dbReference type="Pfam" id="PF00668">
    <property type="entry name" value="Condensation"/>
    <property type="match status" value="3"/>
</dbReference>
<dbReference type="SUPFAM" id="SSF52777">
    <property type="entry name" value="CoA-dependent acyltransferases"/>
    <property type="match status" value="6"/>
</dbReference>
<dbReference type="InterPro" id="IPR020845">
    <property type="entry name" value="AMP-binding_CS"/>
</dbReference>
<organism evidence="8 9">
    <name type="scientific">Tumebacillus lipolyticus</name>
    <dbReference type="NCBI Taxonomy" id="1280370"/>
    <lineage>
        <taxon>Bacteria</taxon>
        <taxon>Bacillati</taxon>
        <taxon>Bacillota</taxon>
        <taxon>Bacilli</taxon>
        <taxon>Bacillales</taxon>
        <taxon>Alicyclobacillaceae</taxon>
        <taxon>Tumebacillus</taxon>
    </lineage>
</organism>
<dbReference type="InterPro" id="IPR023213">
    <property type="entry name" value="CAT-like_dom_sf"/>
</dbReference>
<evidence type="ECO:0000313" key="8">
    <source>
        <dbReference type="EMBL" id="MFD2172210.1"/>
    </source>
</evidence>
<dbReference type="CDD" id="cd05930">
    <property type="entry name" value="A_NRPS"/>
    <property type="match status" value="2"/>
</dbReference>
<evidence type="ECO:0000259" key="7">
    <source>
        <dbReference type="PROSITE" id="PS50075"/>
    </source>
</evidence>
<dbReference type="PROSITE" id="PS00455">
    <property type="entry name" value="AMP_BINDING"/>
    <property type="match status" value="3"/>
</dbReference>
<dbReference type="InterPro" id="IPR025110">
    <property type="entry name" value="AMP-bd_C"/>
</dbReference>
<dbReference type="Gene3D" id="2.30.38.10">
    <property type="entry name" value="Luciferase, Domain 3"/>
    <property type="match status" value="2"/>
</dbReference>
<gene>
    <name evidence="8" type="ORF">ACFSOY_19880</name>
</gene>
<dbReference type="SUPFAM" id="SSF47336">
    <property type="entry name" value="ACP-like"/>
    <property type="match status" value="3"/>
</dbReference>
<dbReference type="SUPFAM" id="SSF53474">
    <property type="entry name" value="alpha/beta-Hydrolases"/>
    <property type="match status" value="1"/>
</dbReference>
<dbReference type="InterPro" id="IPR009081">
    <property type="entry name" value="PP-bd_ACP"/>
</dbReference>
<dbReference type="InterPro" id="IPR029058">
    <property type="entry name" value="AB_hydrolase_fold"/>
</dbReference>
<dbReference type="Pfam" id="PF00501">
    <property type="entry name" value="AMP-binding"/>
    <property type="match status" value="3"/>
</dbReference>
<dbReference type="Pfam" id="PF13193">
    <property type="entry name" value="AMP-binding_C"/>
    <property type="match status" value="3"/>
</dbReference>
<dbReference type="PANTHER" id="PTHR45527">
    <property type="entry name" value="NONRIBOSOMAL PEPTIDE SYNTHETASE"/>
    <property type="match status" value="1"/>
</dbReference>
<evidence type="ECO:0000256" key="5">
    <source>
        <dbReference type="ARBA" id="ARBA00023194"/>
    </source>
</evidence>
<dbReference type="InterPro" id="IPR036736">
    <property type="entry name" value="ACP-like_sf"/>
</dbReference>
<evidence type="ECO:0000256" key="4">
    <source>
        <dbReference type="ARBA" id="ARBA00022553"/>
    </source>
</evidence>
<dbReference type="SMART" id="SM00823">
    <property type="entry name" value="PKS_PP"/>
    <property type="match status" value="3"/>
</dbReference>
<dbReference type="Pfam" id="PF00550">
    <property type="entry name" value="PP-binding"/>
    <property type="match status" value="3"/>
</dbReference>
<dbReference type="InterPro" id="IPR001242">
    <property type="entry name" value="Condensation_dom"/>
</dbReference>
<evidence type="ECO:0000256" key="3">
    <source>
        <dbReference type="ARBA" id="ARBA00022450"/>
    </source>
</evidence>
<dbReference type="Gene3D" id="3.40.50.12780">
    <property type="entry name" value="N-terminal domain of ligase-like"/>
    <property type="match status" value="1"/>
</dbReference>
<feature type="domain" description="Carrier" evidence="7">
    <location>
        <begin position="992"/>
        <end position="1067"/>
    </location>
</feature>
<dbReference type="PANTHER" id="PTHR45527:SF1">
    <property type="entry name" value="FATTY ACID SYNTHASE"/>
    <property type="match status" value="1"/>
</dbReference>
<dbReference type="Gene3D" id="3.30.559.10">
    <property type="entry name" value="Chloramphenicol acetyltransferase-like domain"/>
    <property type="match status" value="3"/>
</dbReference>
<dbReference type="PROSITE" id="PS00012">
    <property type="entry name" value="PHOSPHOPANTETHEINE"/>
    <property type="match status" value="1"/>
</dbReference>
<dbReference type="Gene3D" id="3.30.559.30">
    <property type="entry name" value="Nonribosomal peptide synthetase, condensation domain"/>
    <property type="match status" value="3"/>
</dbReference>
<dbReference type="Pfam" id="PF00975">
    <property type="entry name" value="Thioesterase"/>
    <property type="match status" value="1"/>
</dbReference>
<evidence type="ECO:0000256" key="6">
    <source>
        <dbReference type="SAM" id="MobiDB-lite"/>
    </source>
</evidence>
<keyword evidence="4" id="KW-0597">Phosphoprotein</keyword>
<dbReference type="PROSITE" id="PS50075">
    <property type="entry name" value="CARRIER"/>
    <property type="match status" value="3"/>
</dbReference>
<feature type="domain" description="Carrier" evidence="7">
    <location>
        <begin position="3114"/>
        <end position="3189"/>
    </location>
</feature>
<dbReference type="CDD" id="cd19531">
    <property type="entry name" value="LCL_NRPS-like"/>
    <property type="match status" value="3"/>
</dbReference>
<dbReference type="NCBIfam" id="NF003417">
    <property type="entry name" value="PRK04813.1"/>
    <property type="match status" value="3"/>
</dbReference>
<comment type="cofactor">
    <cofactor evidence="1">
        <name>pantetheine 4'-phosphate</name>
        <dbReference type="ChEBI" id="CHEBI:47942"/>
    </cofactor>
</comment>
<keyword evidence="5" id="KW-0045">Antibiotic biosynthesis</keyword>
<evidence type="ECO:0000256" key="1">
    <source>
        <dbReference type="ARBA" id="ARBA00001957"/>
    </source>
</evidence>
<dbReference type="InterPro" id="IPR020802">
    <property type="entry name" value="TesA-like"/>
</dbReference>
<dbReference type="InterPro" id="IPR045851">
    <property type="entry name" value="AMP-bd_C_sf"/>
</dbReference>
<dbReference type="NCBIfam" id="TIGR01733">
    <property type="entry name" value="AA-adenyl-dom"/>
    <property type="match status" value="3"/>
</dbReference>
<comment type="caution">
    <text evidence="8">The sequence shown here is derived from an EMBL/GenBank/DDBJ whole genome shotgun (WGS) entry which is preliminary data.</text>
</comment>
<dbReference type="InterPro" id="IPR010071">
    <property type="entry name" value="AA_adenyl_dom"/>
</dbReference>
<feature type="domain" description="Carrier" evidence="7">
    <location>
        <begin position="2057"/>
        <end position="2132"/>
    </location>
</feature>
<reference evidence="9" key="1">
    <citation type="journal article" date="2019" name="Int. J. Syst. Evol. Microbiol.">
        <title>The Global Catalogue of Microorganisms (GCM) 10K type strain sequencing project: providing services to taxonomists for standard genome sequencing and annotation.</title>
        <authorList>
            <consortium name="The Broad Institute Genomics Platform"/>
            <consortium name="The Broad Institute Genome Sequencing Center for Infectious Disease"/>
            <person name="Wu L."/>
            <person name="Ma J."/>
        </authorList>
    </citation>
    <scope>NUCLEOTIDE SEQUENCE [LARGE SCALE GENOMIC DNA]</scope>
    <source>
        <strain evidence="9">CGMCC 1.13574</strain>
    </source>
</reference>
<evidence type="ECO:0000313" key="9">
    <source>
        <dbReference type="Proteomes" id="UP001597343"/>
    </source>
</evidence>
<dbReference type="RefSeq" id="WP_386049599.1">
    <property type="nucleotide sequence ID" value="NZ_JBHUIO010000019.1"/>
</dbReference>
<dbReference type="CDD" id="cd12117">
    <property type="entry name" value="A_NRPS_Srf_like"/>
    <property type="match status" value="1"/>
</dbReference>
<accession>A0ABW5A2N8</accession>
<comment type="similarity">
    <text evidence="2">Belongs to the ATP-dependent AMP-binding enzyme family.</text>
</comment>
<dbReference type="Gene3D" id="1.10.1200.10">
    <property type="entry name" value="ACP-like"/>
    <property type="match status" value="3"/>
</dbReference>
<proteinExistence type="inferred from homology"/>
<protein>
    <submittedName>
        <fullName evidence="8">Amino acid adenylation domain-containing protein</fullName>
    </submittedName>
</protein>
<dbReference type="InterPro" id="IPR000873">
    <property type="entry name" value="AMP-dep_synth/lig_dom"/>
</dbReference>
<feature type="region of interest" description="Disordered" evidence="6">
    <location>
        <begin position="3320"/>
        <end position="3339"/>
    </location>
</feature>
<dbReference type="Gene3D" id="3.30.300.30">
    <property type="match status" value="3"/>
</dbReference>
<dbReference type="EMBL" id="JBHUIO010000019">
    <property type="protein sequence ID" value="MFD2172210.1"/>
    <property type="molecule type" value="Genomic_DNA"/>
</dbReference>
<keyword evidence="3" id="KW-0596">Phosphopantetheine</keyword>
<dbReference type="SUPFAM" id="SSF56801">
    <property type="entry name" value="Acetyl-CoA synthetase-like"/>
    <property type="match status" value="3"/>
</dbReference>
<dbReference type="SMART" id="SM00824">
    <property type="entry name" value="PKS_TE"/>
    <property type="match status" value="1"/>
</dbReference>
<dbReference type="InterPro" id="IPR001031">
    <property type="entry name" value="Thioesterase"/>
</dbReference>
<dbReference type="InterPro" id="IPR006162">
    <property type="entry name" value="Ppantetheine_attach_site"/>
</dbReference>
<dbReference type="InterPro" id="IPR042099">
    <property type="entry name" value="ANL_N_sf"/>
</dbReference>
<dbReference type="Gene3D" id="3.40.50.1820">
    <property type="entry name" value="alpha/beta hydrolase"/>
    <property type="match status" value="1"/>
</dbReference>
<feature type="region of interest" description="Disordered" evidence="6">
    <location>
        <begin position="1"/>
        <end position="23"/>
    </location>
</feature>
<name>A0ABW5A2N8_9BACL</name>
<dbReference type="Gene3D" id="3.40.50.980">
    <property type="match status" value="4"/>
</dbReference>
<sequence>MNENRLEGQELEQSQSADDAEQEEYVFPASHAQHRMWMMEQLVAERGMYTIPTAVALSGDLNVAALRQSLDEIIVRHETLRTTFELEEGELIQVITSPFALRLHHEDLSDQLGERQSQAVREWALQEARTPFDLEKGPLLRAVLLRLGEQEHVLLLTMHHIVSDGWSMGVLVREIGALYPAFAAGQRSPLPELPLQYADFSEWQRQWLQGEVLAKELQYWREQLGGDLPVLQLPADRTVSARTGAGARQTFWVPHAVQERLRELGREQGASLFMTLLTAYKSWLARYTGQEDLVVGTPVANRNRAEIEGMIGFFVNTLVIRTEAAGSPTFRELLGRVRKVTLEAYKHQNLPFEKLVEELRPERHLSHTPLFQTMFALQNAMNEPLELPGLTLKPLDYGSEHVKFDLLVTMGESPSGLSGAFEYSTDLFDHQTIERWIEHFQNLLAELAFQPDVPICELSFLSAAERQRILVDWQGPKSDYPSERTVHELFAEQALRTPNAVALTYEQERLTYRELDARANRLARHLQKRGVGVADHVGLIIERNLDMIVAMLGILKAGAVYVPIDPAYSDDRLQHLIVDSEVKLLLTHKSFERQLSQQVPTLYLDCERAEIDEESDLPLELAMTADHLAYINYTSGSTGLPKGVCIPHRAVVRLVMQDAYVRFAEDDVFLQFASISFDAATFEIWGSLLHGARLVVFPAGQASLAEIGRVIRREGVTTLWLSAGLFHQLVDEQLDDLQSVQQLLAGGDVLSPQHVKKVLDRLPNCCVINGYGPTEATTFTCCYPMTDGSVLEHSVPIGRPIANTSVYVLDRHLQPVPVGVPGELYIGGDGLAAGYWKQPELMERTFLPNPFAERAGERMYRSGDWVRFRADGVLEFLGRIDNQVKIRGFRVELGEIEAALGRQRAVADAVVIVREDVPGDKRLVAYVVPAEGAEGEIQDLRRELSRVLPDYMVPNHLLILDKLPLTVNGKVDRRALPEPNVESEGAGRGQGELSTLTMRGIAAIYADVLRLKQVGPDDHFFDLGGHSLLGTQVISRLRAEFQVELPLRALFEAPTVAELSERVEELLAEERPIEGGPIVAADHQGHPPLSFAQQRLWVLDQLIPGLAAYNSPFAMRLTGSLDERALVESLQQLVLRHEILRTTFVEQEGRAVQNVQAPVCAPLDKVDLRQLVPEAREAELVCVIEREAAHRFDLSRGPLLRYFLVQLSEQEHVLVVNMHHIIIDGWSVKLFIEELGALYLASADGQPSPLAPPALQYADYAAWQHRELQGERWERQLDYWQHQLRDVPVLQLPTDRPRQPEQTYAGAEERFTLPKALHHALSELSEQLGVTLFMTLMGAFQTLLCRYSGQVDFAVGSPFAGRTRREMESMIGFFVNTLVHRADLAGELTFAEVATRVRDTALSAFEHQDIPFDKLVEEVSYERHANCSPLFQTIFALQNSPVAEIQLPELRLQTVEFTTHFSKYDLSLFIHEEEAGLAAAIIYNTDLFDRETIQRMSRHLENLLNSIVQEPHRPINELPLLSEAEHEQLVHGWNRTERAFCEDKCVHELFEAQVERVPDAIALVYEEERLTYRELNERANKLAHYLRSHGVGPETMVGIYIERSAEMIIALIGILKAGGAYVGIDPALPAARIQMMMEDAGLKVILAQSELAGSLPPHDANVLCLDTEWDRIEQLDSHNPVSGAGLHNLVYVLFTSGSTGRPKGVLVEHRNLLNYLLGIGEVLQLPPGSSYANVSTLSGDVGQTAIFPSLCGGGTLHIIAQERVSDPEAMADYFERNPVDCLKLVPTHLAALLSGTRPTSILPRRAVVVGGEMLRWDLVERIESIDPELAIINHIAPTECTCGAITYRVEKDAATRCTTTVPIGLPIANMEAYLLDSRLQPVPIGVAGEVYYGGKGVTRGYHGREDLTAEKFIRHPFRADPHARFYRSGDLARRLPDGRIEFLSRIDTLVKIRGFRVELGEIETVLGMHPSVNENIVVAREDTPSDKRLVAYIVCKKGASVTVTELRAHLKAELPEYMVPSAFVFLDALPLTANGKVERRMLPAPDPLAVELVEYVAPRTELEAQVAESFAEVLRIERVGMNDNFFEMGGHSLLATQVMTRLHSKLGRHVPLRLLFEAPTAGELSGAIAASIRQKKGEDVLPPLVPMSREQSAPLSFAQQRLYLLEQLVPGTAVYNMPYLMRLEGALHRQALEKSLNEIRRRHQSLRTTYAEQDGQPVQNIAPFAWEPLICQDLRGQTEEQVRERVQLEATRPFHLLTETPFRYSLWQVDDEAHLLLIVLHHIASDGWSRMVLARELSVLYEAFASEKRSPLPELPIQYADYAAWQRAWMQGDALEEQMNYWRNKLSGELPVLQLPTDRPRPPVQTHRGAVQQFELDEALTKALQNISKESGGTLFMTLLAGFQTLLFRYSGQQDLLIGTPIAGRRQEEVEGLIGFFLNMLVLRGDLSGDPSGRELLRRVRETSLDAYAHQDAPFERLVEELQPKRDPSRSPLFQVMFALQNMPEREVVTTDLVMRPVETVVSTARYDLSLSIVERDSTLLGAFEYNTDLFEQSTIMRMIDHLKRLLFGLASWPDRPLSSLTILTEQELQQLQQEWDGDEHHPEALSVPRWFERQAEQTPDARAVSFEGRTVTYRELNEQANRVAHRLQTLGVRAEDRIGLCIEPSIERVAGLLGIWKAGAGYVPIDSSHPAERISLIVEDASLSVFVTEESQLHLLPPDALHICLGHLSDQLAQEPAENIDLAISPHHLAYMIYTSGSTGRPKAVMVEHGNLSSALYASQQQFKFCSADVMPWIASVAFDISLFELLNPLLAGGTAVILTKEHVLDLPWLIGEMESYTTLHAVPSLLRQIVETVREQGIQLERFARLRTIFTGGDAVPPDLLPAVQEVFPGADVVVLYGPTESTMICAHHLVPRGKQIAGFPIGRRMQNAALCVRDAAGQIVPTGVPGELYIGGHGVTRGYYLRDELNREKYVQRDGRRWYRSGDLVRQLQDGTLEFLGRIDDQVKIRGFRIELGEIEQALMQHESVRDAAVVVQEPVAGDKQLVGYVVPLPGKLLDRAELRRSLQKCLPEYMVPSHLLAIDKIPLNANGKVDRRALPAPQWSEEERDSLFVAPRDTLEREIVRVWSRVLGRPNIGITDNFFNLGGHSLQAVRLMAELKKQFGVTLPLSVLYQEGTVEAVARSLRAGDAWRDFASLVPLSLPMGVDRPEGERQLPLFLVHPVGGVAHVYAELAQGLTPHPVYALQSRGLAGDVEVSASVEEMAALYLREMRSVQAQGPYLLGGWSFGGVVAYEIAQQLIAQGEQVALVAMIDAVVPTPEQQGVSGGAEGEAARSHTDQEQEERMALLAFAQDFARRGGLDIEPFLDHFNGNATAIAAEELFERLLSTMRRENAALTADVELAHLLDLFAIFQANDRAYRSYSPLPSTVELTLFRAEAGAVRRHPDPTLGWGSLVPNVELRDVPGDHYTAFQMPHLAMLTKSLQDRLAEYVAVRTDR</sequence>